<dbReference type="GO" id="GO:0051539">
    <property type="term" value="F:4 iron, 4 sulfur cluster binding"/>
    <property type="evidence" value="ECO:0007669"/>
    <property type="project" value="UniProtKB-KW"/>
</dbReference>
<evidence type="ECO:0000259" key="16">
    <source>
        <dbReference type="PROSITE" id="PS51918"/>
    </source>
</evidence>
<keyword evidence="12 17" id="KW-0413">Isomerase</keyword>
<evidence type="ECO:0000313" key="18">
    <source>
        <dbReference type="Proteomes" id="UP000054858"/>
    </source>
</evidence>
<dbReference type="SFLD" id="SFLDF00314">
    <property type="entry name" value="L-lysine_2_3-aminomutase_(yjeK"/>
    <property type="match status" value="1"/>
</dbReference>
<dbReference type="SFLD" id="SFLDG01070">
    <property type="entry name" value="PLP-dependent"/>
    <property type="match status" value="1"/>
</dbReference>
<dbReference type="NCBIfam" id="TIGR00238">
    <property type="entry name" value="KamA family radical SAM protein"/>
    <property type="match status" value="1"/>
</dbReference>
<comment type="similarity">
    <text evidence="4">Belongs to the radical SAM superfamily. KamA family.</text>
</comment>
<dbReference type="Gene3D" id="3.20.20.70">
    <property type="entry name" value="Aldolase class I"/>
    <property type="match status" value="1"/>
</dbReference>
<feature type="binding site" evidence="14">
    <location>
        <position position="115"/>
    </location>
    <ligand>
        <name>[4Fe-4S] cluster</name>
        <dbReference type="ChEBI" id="CHEBI:49883"/>
        <note>4Fe-4S-S-AdoMet</note>
    </ligand>
</feature>
<dbReference type="PATRIC" id="fig|29423.5.peg.355"/>
<dbReference type="InterPro" id="IPR003739">
    <property type="entry name" value="Lys_aminomutase/Glu_NH3_mut"/>
</dbReference>
<evidence type="ECO:0000256" key="13">
    <source>
        <dbReference type="ARBA" id="ARBA00030756"/>
    </source>
</evidence>
<dbReference type="InterPro" id="IPR058240">
    <property type="entry name" value="rSAM_sf"/>
</dbReference>
<dbReference type="Pfam" id="PF04055">
    <property type="entry name" value="Radical_SAM"/>
    <property type="match status" value="1"/>
</dbReference>
<dbReference type="GO" id="GO:0016853">
    <property type="term" value="F:isomerase activity"/>
    <property type="evidence" value="ECO:0007669"/>
    <property type="project" value="UniProtKB-KW"/>
</dbReference>
<organism evidence="17 18">
    <name type="scientific">Legionella oakridgensis</name>
    <dbReference type="NCBI Taxonomy" id="29423"/>
    <lineage>
        <taxon>Bacteria</taxon>
        <taxon>Pseudomonadati</taxon>
        <taxon>Pseudomonadota</taxon>
        <taxon>Gammaproteobacteria</taxon>
        <taxon>Legionellales</taxon>
        <taxon>Legionellaceae</taxon>
        <taxon>Legionella</taxon>
    </lineage>
</organism>
<keyword evidence="9 15" id="KW-0663">Pyridoxal phosphate</keyword>
<comment type="caution">
    <text evidence="17">The sequence shown here is derived from an EMBL/GenBank/DDBJ whole genome shotgun (WGS) entry which is preliminary data.</text>
</comment>
<comment type="catalytic activity">
    <reaction evidence="1">
        <text>L-lysine = D-beta-lysine</text>
        <dbReference type="Rhea" id="RHEA:44148"/>
        <dbReference type="ChEBI" id="CHEBI:32551"/>
        <dbReference type="ChEBI" id="CHEBI:84138"/>
    </reaction>
</comment>
<evidence type="ECO:0000256" key="6">
    <source>
        <dbReference type="ARBA" id="ARBA00022485"/>
    </source>
</evidence>
<feature type="binding site" evidence="14">
    <location>
        <position position="118"/>
    </location>
    <ligand>
        <name>[4Fe-4S] cluster</name>
        <dbReference type="ChEBI" id="CHEBI:49883"/>
        <note>4Fe-4S-S-AdoMet</note>
    </ligand>
</feature>
<keyword evidence="7" id="KW-0949">S-adenosyl-L-methionine</keyword>
<accession>A0A0W0XH75</accession>
<dbReference type="EMBL" id="LNYP01000006">
    <property type="protein sequence ID" value="KTD43792.1"/>
    <property type="molecule type" value="Genomic_DNA"/>
</dbReference>
<evidence type="ECO:0000256" key="11">
    <source>
        <dbReference type="ARBA" id="ARBA00023014"/>
    </source>
</evidence>
<protein>
    <recommendedName>
        <fullName evidence="5">L-lysine 2,3-aminomutase</fullName>
    </recommendedName>
    <alternativeName>
        <fullName evidence="13">EF-P post-translational modification enzyme B</fullName>
    </alternativeName>
</protein>
<dbReference type="SFLD" id="SFLDS00029">
    <property type="entry name" value="Radical_SAM"/>
    <property type="match status" value="1"/>
</dbReference>
<evidence type="ECO:0000256" key="10">
    <source>
        <dbReference type="ARBA" id="ARBA00023004"/>
    </source>
</evidence>
<keyword evidence="8 14" id="KW-0479">Metal-binding</keyword>
<keyword evidence="10" id="KW-0408">Iron</keyword>
<reference evidence="17 18" key="1">
    <citation type="submission" date="2015-11" db="EMBL/GenBank/DDBJ databases">
        <title>Genomic analysis of 38 Legionella species identifies large and diverse effector repertoires.</title>
        <authorList>
            <person name="Burstein D."/>
            <person name="Amaro F."/>
            <person name="Zusman T."/>
            <person name="Lifshitz Z."/>
            <person name="Cohen O."/>
            <person name="Gilbert J.A."/>
            <person name="Pupko T."/>
            <person name="Shuman H.A."/>
            <person name="Segal G."/>
        </authorList>
    </citation>
    <scope>NUCLEOTIDE SEQUENCE [LARGE SCALE GENOMIC DNA]</scope>
    <source>
        <strain evidence="17 18">Oak Ridge-10</strain>
    </source>
</reference>
<dbReference type="GO" id="GO:0046872">
    <property type="term" value="F:metal ion binding"/>
    <property type="evidence" value="ECO:0007669"/>
    <property type="project" value="UniProtKB-KW"/>
</dbReference>
<dbReference type="CDD" id="cd01335">
    <property type="entry name" value="Radical_SAM"/>
    <property type="match status" value="1"/>
</dbReference>
<evidence type="ECO:0000313" key="17">
    <source>
        <dbReference type="EMBL" id="KTD43792.1"/>
    </source>
</evidence>
<evidence type="ECO:0000256" key="15">
    <source>
        <dbReference type="PIRSR" id="PIRSR603739-50"/>
    </source>
</evidence>
<feature type="binding site" evidence="14">
    <location>
        <position position="111"/>
    </location>
    <ligand>
        <name>[4Fe-4S] cluster</name>
        <dbReference type="ChEBI" id="CHEBI:49883"/>
        <note>4Fe-4S-S-AdoMet</note>
    </ligand>
</feature>
<dbReference type="InterPro" id="IPR013785">
    <property type="entry name" value="Aldolase_TIM"/>
</dbReference>
<evidence type="ECO:0000256" key="8">
    <source>
        <dbReference type="ARBA" id="ARBA00022723"/>
    </source>
</evidence>
<evidence type="ECO:0000256" key="7">
    <source>
        <dbReference type="ARBA" id="ARBA00022691"/>
    </source>
</evidence>
<comment type="cofactor">
    <cofactor evidence="3">
        <name>[4Fe-4S] cluster</name>
        <dbReference type="ChEBI" id="CHEBI:49883"/>
    </cofactor>
</comment>
<evidence type="ECO:0000256" key="5">
    <source>
        <dbReference type="ARBA" id="ARBA00022363"/>
    </source>
</evidence>
<evidence type="ECO:0000256" key="4">
    <source>
        <dbReference type="ARBA" id="ARBA00008703"/>
    </source>
</evidence>
<dbReference type="PIRSF" id="PIRSF004911">
    <property type="entry name" value="DUF160"/>
    <property type="match status" value="1"/>
</dbReference>
<dbReference type="AlphaFoldDB" id="A0A0W0XH75"/>
<feature type="domain" description="Radical SAM core" evidence="16">
    <location>
        <begin position="97"/>
        <end position="309"/>
    </location>
</feature>
<dbReference type="PANTHER" id="PTHR30538:SF1">
    <property type="entry name" value="L-LYSINE 2,3-AMINOMUTASE"/>
    <property type="match status" value="1"/>
</dbReference>
<evidence type="ECO:0000256" key="9">
    <source>
        <dbReference type="ARBA" id="ARBA00022898"/>
    </source>
</evidence>
<gene>
    <name evidence="17" type="ORF">Loak_0342</name>
</gene>
<name>A0A0W0XH75_9GAMM</name>
<dbReference type="SUPFAM" id="SSF102114">
    <property type="entry name" value="Radical SAM enzymes"/>
    <property type="match status" value="1"/>
</dbReference>
<dbReference type="InterPro" id="IPR007197">
    <property type="entry name" value="rSAM"/>
</dbReference>
<dbReference type="NCBIfam" id="TIGR03821">
    <property type="entry name" value="EFP_modif_epmB"/>
    <property type="match status" value="1"/>
</dbReference>
<evidence type="ECO:0000256" key="12">
    <source>
        <dbReference type="ARBA" id="ARBA00023235"/>
    </source>
</evidence>
<sequence length="337" mass="37847">MRDSTSNWQKILAQGFSSASELLEFLQLPSSMASHLAEKQFKTRVPRAFAELMEKGNRYDPLLMQVLAVDDELQMQAGFVHDPLKETSANPVKGLIHKYHGRVLLVLTGGCVINCRYCFRRHFPYQDNNPGRKGWQQTLEYIANDSSIQEVILSGGDPLLAQDGVLSEVFSYLSSIPHVRFLRIHTRIPVVLPERVNASLLELLASLPLQKVIVLHSNHPHELDERVAQACMALRHADCHLLNQSVLLAGVNNDSLVLAALSQRLFSCGVLPYYLHFLDKVQGAAHFSVTLAEAKNIFRSLQEHLPGYLVPRFACEQPGKKSKTLIMAEDFLEHSFS</sequence>
<feature type="modified residue" description="N6-(pyridoxal phosphate)lysine" evidence="15">
    <location>
        <position position="323"/>
    </location>
</feature>
<evidence type="ECO:0000256" key="14">
    <source>
        <dbReference type="PIRSR" id="PIRSR004911-1"/>
    </source>
</evidence>
<evidence type="ECO:0000256" key="2">
    <source>
        <dbReference type="ARBA" id="ARBA00001933"/>
    </source>
</evidence>
<dbReference type="PROSITE" id="PS51918">
    <property type="entry name" value="RADICAL_SAM"/>
    <property type="match status" value="1"/>
</dbReference>
<dbReference type="Proteomes" id="UP000054858">
    <property type="component" value="Unassembled WGS sequence"/>
</dbReference>
<dbReference type="InterPro" id="IPR022462">
    <property type="entry name" value="EpmB"/>
</dbReference>
<dbReference type="PANTHER" id="PTHR30538">
    <property type="entry name" value="LYSINE 2,3-AMINOMUTASE-RELATED"/>
    <property type="match status" value="1"/>
</dbReference>
<proteinExistence type="inferred from homology"/>
<keyword evidence="11 14" id="KW-0411">Iron-sulfur</keyword>
<evidence type="ECO:0000256" key="3">
    <source>
        <dbReference type="ARBA" id="ARBA00001966"/>
    </source>
</evidence>
<keyword evidence="6 14" id="KW-0004">4Fe-4S</keyword>
<comment type="cofactor">
    <cofactor evidence="2 15">
        <name>pyridoxal 5'-phosphate</name>
        <dbReference type="ChEBI" id="CHEBI:597326"/>
    </cofactor>
</comment>
<evidence type="ECO:0000256" key="1">
    <source>
        <dbReference type="ARBA" id="ARBA00001352"/>
    </source>
</evidence>
<dbReference type="RefSeq" id="WP_025384857.1">
    <property type="nucleotide sequence ID" value="NZ_LCUA01000018.1"/>
</dbReference>